<keyword evidence="1 2" id="KW-0732">Signal</keyword>
<protein>
    <submittedName>
        <fullName evidence="4">Transporter substrate-binding domain-containing protein</fullName>
    </submittedName>
</protein>
<comment type="caution">
    <text evidence="4">The sequence shown here is derived from an EMBL/GenBank/DDBJ whole genome shotgun (WGS) entry which is preliminary data.</text>
</comment>
<organism evidence="4 5">
    <name type="scientific">Yaniella flava</name>
    <dbReference type="NCBI Taxonomy" id="287930"/>
    <lineage>
        <taxon>Bacteria</taxon>
        <taxon>Bacillati</taxon>
        <taxon>Actinomycetota</taxon>
        <taxon>Actinomycetes</taxon>
        <taxon>Micrococcales</taxon>
        <taxon>Micrococcaceae</taxon>
        <taxon>Yaniella</taxon>
    </lineage>
</organism>
<evidence type="ECO:0000256" key="2">
    <source>
        <dbReference type="SAM" id="SignalP"/>
    </source>
</evidence>
<dbReference type="RefSeq" id="WP_343956682.1">
    <property type="nucleotide sequence ID" value="NZ_BAAAMN010000017.1"/>
</dbReference>
<sequence>MVRNTSKITKAAAVSAAALFALTACSGEEADNGGGADGGEEASETITVGIAGEIPYSYLNDEGEPEGATVALAERIFGDMGYEVEAELVDWDNLIPGLNAERFDAISAGMSITPERCEEAAFAEPEIMYTTTLLVEEGNPHGVEDLDDVLEAQEAGEDITLATLTAGIEAGYATDLGLDYDGVGSADEGLKMVQGGRADVFAMTAISLNQMAEDAEGVEVTGPFVQEIDGVLQYGAGSTVFRQDDTETLDEYNEHLAELKSNGELGEIIGEFGFTDAEVPPEDMTAEALCNGDLEALQDIEE</sequence>
<dbReference type="Pfam" id="PF00497">
    <property type="entry name" value="SBP_bac_3"/>
    <property type="match status" value="1"/>
</dbReference>
<reference evidence="4 5" key="1">
    <citation type="journal article" date="2019" name="Int. J. Syst. Evol. Microbiol.">
        <title>The Global Catalogue of Microorganisms (GCM) 10K type strain sequencing project: providing services to taxonomists for standard genome sequencing and annotation.</title>
        <authorList>
            <consortium name="The Broad Institute Genomics Platform"/>
            <consortium name="The Broad Institute Genome Sequencing Center for Infectious Disease"/>
            <person name="Wu L."/>
            <person name="Ma J."/>
        </authorList>
    </citation>
    <scope>NUCLEOTIDE SEQUENCE [LARGE SCALE GENOMIC DNA]</scope>
    <source>
        <strain evidence="4 5">JCM 13595</strain>
    </source>
</reference>
<evidence type="ECO:0000313" key="5">
    <source>
        <dbReference type="Proteomes" id="UP001501461"/>
    </source>
</evidence>
<keyword evidence="5" id="KW-1185">Reference proteome</keyword>
<dbReference type="SUPFAM" id="SSF53850">
    <property type="entry name" value="Periplasmic binding protein-like II"/>
    <property type="match status" value="1"/>
</dbReference>
<feature type="chain" id="PRO_5046969192" evidence="2">
    <location>
        <begin position="27"/>
        <end position="302"/>
    </location>
</feature>
<dbReference type="InterPro" id="IPR001638">
    <property type="entry name" value="Solute-binding_3/MltF_N"/>
</dbReference>
<evidence type="ECO:0000313" key="4">
    <source>
        <dbReference type="EMBL" id="GAA2032981.1"/>
    </source>
</evidence>
<dbReference type="PROSITE" id="PS51257">
    <property type="entry name" value="PROKAR_LIPOPROTEIN"/>
    <property type="match status" value="1"/>
</dbReference>
<gene>
    <name evidence="4" type="ORF">GCM10009720_11740</name>
</gene>
<feature type="domain" description="Solute-binding protein family 3/N-terminal" evidence="3">
    <location>
        <begin position="45"/>
        <end position="276"/>
    </location>
</feature>
<dbReference type="Proteomes" id="UP001501461">
    <property type="component" value="Unassembled WGS sequence"/>
</dbReference>
<dbReference type="PANTHER" id="PTHR35936:SF17">
    <property type="entry name" value="ARGININE-BINDING EXTRACELLULAR PROTEIN ARTP"/>
    <property type="match status" value="1"/>
</dbReference>
<evidence type="ECO:0000259" key="3">
    <source>
        <dbReference type="SMART" id="SM00062"/>
    </source>
</evidence>
<evidence type="ECO:0000256" key="1">
    <source>
        <dbReference type="ARBA" id="ARBA00022729"/>
    </source>
</evidence>
<accession>A0ABN2UCN2</accession>
<dbReference type="EMBL" id="BAAAMN010000017">
    <property type="protein sequence ID" value="GAA2032981.1"/>
    <property type="molecule type" value="Genomic_DNA"/>
</dbReference>
<feature type="signal peptide" evidence="2">
    <location>
        <begin position="1"/>
        <end position="26"/>
    </location>
</feature>
<proteinExistence type="predicted"/>
<dbReference type="Gene3D" id="3.40.190.10">
    <property type="entry name" value="Periplasmic binding protein-like II"/>
    <property type="match status" value="2"/>
</dbReference>
<name>A0ABN2UCN2_9MICC</name>
<dbReference type="PANTHER" id="PTHR35936">
    <property type="entry name" value="MEMBRANE-BOUND LYTIC MUREIN TRANSGLYCOSYLASE F"/>
    <property type="match status" value="1"/>
</dbReference>
<dbReference type="SMART" id="SM00062">
    <property type="entry name" value="PBPb"/>
    <property type="match status" value="1"/>
</dbReference>